<evidence type="ECO:0000313" key="4">
    <source>
        <dbReference type="Proteomes" id="UP000515123"/>
    </source>
</evidence>
<feature type="domain" description="URB1 N-terminal" evidence="2">
    <location>
        <begin position="114"/>
        <end position="415"/>
    </location>
</feature>
<dbReference type="Proteomes" id="UP000515123">
    <property type="component" value="Linkage group 14"/>
</dbReference>
<protein>
    <submittedName>
        <fullName evidence="5">Uncharacterized protein LOC109720198 isoform X1</fullName>
    </submittedName>
</protein>
<sequence>MEDGEQIREGDLDEALHGLSPLGIHGEVPHDGEGLEDEDKEEEEEEEGELEVGGEGLEPSIGFSHRAKIIQILKNLHSPEVKIYSESSKEFIGLLRGDLGGSILREFILLSPKCSELAEAWRLHKGKPGVAHILSLFSVVFEHPEGKSQIGGIRRSLDNFARSIFVERIDDIHSELNSQEARRQSAALNLLASIVRRGIGLASEVAKCFDFKLPVLSKFSGIKKKGRKEEMRGVKRSTRNAFVGFAMSFIQVGNPRLLRWILQQRELYSGVLRGIGTDDVDTVVYILSVIRDRVLVEDSLIPPGLRSVLFGSATLEQLSYISGNPTAGAGADIAHEVLLLVCTDPRNGLMPTSNLKGNEKRLFDLMKKLKATEVDYHKKLLLAVVNKRPSLCAAYMDEFPYHLEPRIQISSSWFAAISLAADMICSVNWDAMITSLASNSHNLLAVNDGELQQILKCIIPAACSRLVLNKGLLHSDDRVKHGTLRLVLESVKSLQGLISAIDKRAAGMSMNIIPHTSTEVAARLHFLLGLSCSLEVDGSLEDVIHPQADKIGIEKWISLKQFIQDEVRAVLPDPQVLLKLLSSMSCKELKSSGKSLKRCSNFPEGVAKKLKSETTNEYIDIMISGIDAECTDANGTASGKQDLDLVNDRMAIVKDIWGSKEDNLIINNPTDAEDVFHSKLLDILAIYLRTMPISFDGAFDFFRVIPVNPLSLPTNRQQSLFSLLVEYIGQPTGSLELGSIPESMYKHLQPLINVLLYSGLKNICNQAYILVRAAMISTGAFDQNFVEIDAWLFFLPAYKTQKLGVDSQGGGAYRDLSSVVVSFLCDAVSTVGNNLYKHLDNMHRLLANLDYFEDDSSGFSPLILCILQKCLRLLDSDSGTFKLYERSVISLYVSNTLSLIMQSQVTASILPGLINLVLTEKLKDKLSEDEDFEISLCEWRPLKNLLCFARSILNQQSCNLFPVSENTTKGHESSLSSVLSKVQEFLDQGHANELAETGTALSFSVICATPEDVMENFPLLLTVTKHYFNSYLPFLSSIFFLEPEYLAKASIRWPDMFFSAFRMLKGEFLNYCRANDALNLNNFPPKESAAAAAAALSQFLFNASFYELFSALFSFGRCTKHATREEEISHSVEILDLLKVKISEGSDNDLLSFLRYTLFWSYQILSTYIAKPLNPLKELLQMCFSIVDYMLDSILLLTADSTESKSLGTSSPTKHIHDAVDFIFHHPIINLLLSCPVSYNENSADGKLGGQNDALKIFSTENLRPVDWIRLKFLSKLFDFLLNVGNREMYASENYVQFLGSIIKAPMLVIQKVLLIFRQKFELCFEKRNFLPLLPEFSILSALIQFVSPFELLELAHWMFSKLEDAVSGSVSEFTSAALVCLYIADAAMEMLHGYLKQPELKSKPYHFWDIKLENFDATIFQIVHCKILHFVICLKLEFADKFLLKTVDRVYSQRYAGPSSTILPFYMSLSTMIANSPMNLFLHCFFPTSKIKARTLQLLVEISPSHMDLFGRLFLGILSDDSSILNLLKGYVFSADDYLLLLPAALSYFSSNSHIDKQDLEHSALIPNFYSRTLLTGFSSWKNYVTQSIFDEEYGESAPASFEDFQKFCNSTLLGKAITMLHHFFILNGKSLSKRHRLDIFDSICPPSDEFLEFGREQVSFGPFNETLKLISEGFAKISLLRLLLSPPELEGGSIEMTKEIKTKRFNHSKERFINILVKSLDQIVRNFPRKTNNMDSCTANTCKVVSFLEYFILRNIIQVSVEIQSYLTRLKSIPFLNPFIRSSLLHRFEDPVTIKAIRCILVALSEGRFSAAEILELSLGHSQFVPILTCNGSVSFSSALAPTGTLLQPVPSILKTIDASVTEVSSRESYNNYCVSDRRKIEHIRLLRILYHLKNRQQSDGNSNLNVMDSKELISFLLSVYGATLGEIDLEILHLMNEIESSEGLEYERIAEMDYLWGSAAFKVRKELRFDCSVSNNKNVANETTEERRKVLFRENIPVDSKVCAMTALQFCYDRCSRIAPLSLDKLLEDKFTETSKIQSQNVSMVQQYDPVFILRFSIHSLLMDYIEPVEFARIGLLAVTLISISSPDEEQRKLGYTSLGRFKQALESSRKSKEALQLQLLLTYVQNGISESWQKIPSIIAIFTAEASFTLLDTAQKQFFTINKFLMHCPGVNLKSVPLFNTLFGNSSIHFKADRLWILQLLYAGLNLYDDAKIYVKNNILEFLLSFYASSISDLESKILILQIIKKSIKLPSLTHHLLKERGLLPWLSSVISSYGENIDEDKHSSLGIIELVLKIINEAISSRSIMEWLQEFALEQLSDITSNVYLLFVRALKLLKGNVLLLNSMLRVMVSTLRLSQKRKIYQPHFTLSLNSIVRLCQAVNAELSSRDFNLAIELGVDAILMNTPVPVTSHVDKVKLAKVITWAISVSLQLSSSQRSLTNELDRNVLISLKEQQECRISKILRWLTASLILGSISTVAHQTSTNYVLCRPNPENLQSLLECLIGERDEIAEDCGANETLAFIIMYLQQLPRVNNDALNRSVTLALCILLLNTSNPTVKKYLSERRGQVVSLCMKIGCPAETNTAWRWSYYQPWRDLTTYETEMEKLEEHQACRSLLIIFSNALSGAEQFGFPVLSCDDVEHCSLFRWEREIMLRRISKS</sequence>
<dbReference type="OrthoDB" id="72892at2759"/>
<feature type="compositionally biased region" description="Acidic residues" evidence="1">
    <location>
        <begin position="34"/>
        <end position="52"/>
    </location>
</feature>
<dbReference type="PANTHER" id="PTHR13500:SF0">
    <property type="entry name" value="NUCLEOLAR PRE-RIBOSOMAL-ASSOCIATED PROTEIN 1"/>
    <property type="match status" value="1"/>
</dbReference>
<dbReference type="Pfam" id="PF16201">
    <property type="entry name" value="NopRA1"/>
    <property type="match status" value="1"/>
</dbReference>
<evidence type="ECO:0000259" key="3">
    <source>
        <dbReference type="Pfam" id="PF16201"/>
    </source>
</evidence>
<dbReference type="InterPro" id="IPR039844">
    <property type="entry name" value="URB1"/>
</dbReference>
<dbReference type="Pfam" id="PF11707">
    <property type="entry name" value="Npa1"/>
    <property type="match status" value="1"/>
</dbReference>
<dbReference type="GO" id="GO:0000466">
    <property type="term" value="P:maturation of 5.8S rRNA from tricistronic rRNA transcript (SSU-rRNA, 5.8S rRNA, LSU-rRNA)"/>
    <property type="evidence" value="ECO:0007669"/>
    <property type="project" value="TreeGrafter"/>
</dbReference>
<feature type="region of interest" description="Disordered" evidence="1">
    <location>
        <begin position="1"/>
        <end position="57"/>
    </location>
</feature>
<feature type="compositionally biased region" description="Basic and acidic residues" evidence="1">
    <location>
        <begin position="1"/>
        <end position="16"/>
    </location>
</feature>
<feature type="domain" description="URB1 C-terminal" evidence="3">
    <location>
        <begin position="2080"/>
        <end position="2270"/>
    </location>
</feature>
<reference evidence="4" key="1">
    <citation type="journal article" date="2015" name="Nat. Genet.">
        <title>The pineapple genome and the evolution of CAM photosynthesis.</title>
        <authorList>
            <person name="Ming R."/>
            <person name="VanBuren R."/>
            <person name="Wai C.M."/>
            <person name="Tang H."/>
            <person name="Schatz M.C."/>
            <person name="Bowers J.E."/>
            <person name="Lyons E."/>
            <person name="Wang M.L."/>
            <person name="Chen J."/>
            <person name="Biggers E."/>
            <person name="Zhang J."/>
            <person name="Huang L."/>
            <person name="Zhang L."/>
            <person name="Miao W."/>
            <person name="Zhang J."/>
            <person name="Ye Z."/>
            <person name="Miao C."/>
            <person name="Lin Z."/>
            <person name="Wang H."/>
            <person name="Zhou H."/>
            <person name="Yim W.C."/>
            <person name="Priest H.D."/>
            <person name="Zheng C."/>
            <person name="Woodhouse M."/>
            <person name="Edger P.P."/>
            <person name="Guyot R."/>
            <person name="Guo H.B."/>
            <person name="Guo H."/>
            <person name="Zheng G."/>
            <person name="Singh R."/>
            <person name="Sharma A."/>
            <person name="Min X."/>
            <person name="Zheng Y."/>
            <person name="Lee H."/>
            <person name="Gurtowski J."/>
            <person name="Sedlazeck F.J."/>
            <person name="Harkess A."/>
            <person name="McKain M.R."/>
            <person name="Liao Z."/>
            <person name="Fang J."/>
            <person name="Liu J."/>
            <person name="Zhang X."/>
            <person name="Zhang Q."/>
            <person name="Hu W."/>
            <person name="Qin Y."/>
            <person name="Wang K."/>
            <person name="Chen L.Y."/>
            <person name="Shirley N."/>
            <person name="Lin Y.R."/>
            <person name="Liu L.Y."/>
            <person name="Hernandez A.G."/>
            <person name="Wright C.L."/>
            <person name="Bulone V."/>
            <person name="Tuskan G.A."/>
            <person name="Heath K."/>
            <person name="Zee F."/>
            <person name="Moore P.H."/>
            <person name="Sunkar R."/>
            <person name="Leebens-Mack J.H."/>
            <person name="Mockler T."/>
            <person name="Bennetzen J.L."/>
            <person name="Freeling M."/>
            <person name="Sankoff D."/>
            <person name="Paterson A.H."/>
            <person name="Zhu X."/>
            <person name="Yang X."/>
            <person name="Smith J.A."/>
            <person name="Cushman J.C."/>
            <person name="Paull R.E."/>
            <person name="Yu Q."/>
        </authorList>
    </citation>
    <scope>NUCLEOTIDE SEQUENCE [LARGE SCALE GENOMIC DNA]</scope>
    <source>
        <strain evidence="4">cv. F153</strain>
    </source>
</reference>
<proteinExistence type="predicted"/>
<dbReference type="GO" id="GO:0005730">
    <property type="term" value="C:nucleolus"/>
    <property type="evidence" value="ECO:0007669"/>
    <property type="project" value="TreeGrafter"/>
</dbReference>
<evidence type="ECO:0000256" key="1">
    <source>
        <dbReference type="SAM" id="MobiDB-lite"/>
    </source>
</evidence>
<gene>
    <name evidence="5" type="primary">LOC109720198</name>
</gene>
<accession>A0A6P5GA44</accession>
<dbReference type="RefSeq" id="XP_020102708.1">
    <property type="nucleotide sequence ID" value="XM_020247119.1"/>
</dbReference>
<dbReference type="InterPro" id="IPR032436">
    <property type="entry name" value="URB1_C"/>
</dbReference>
<dbReference type="InterPro" id="IPR021714">
    <property type="entry name" value="URB1_N"/>
</dbReference>
<evidence type="ECO:0000259" key="2">
    <source>
        <dbReference type="Pfam" id="PF11707"/>
    </source>
</evidence>
<name>A0A6P5GA44_ANACO</name>
<organism evidence="4 5">
    <name type="scientific">Ananas comosus</name>
    <name type="common">Pineapple</name>
    <name type="synonym">Ananas ananas</name>
    <dbReference type="NCBI Taxonomy" id="4615"/>
    <lineage>
        <taxon>Eukaryota</taxon>
        <taxon>Viridiplantae</taxon>
        <taxon>Streptophyta</taxon>
        <taxon>Embryophyta</taxon>
        <taxon>Tracheophyta</taxon>
        <taxon>Spermatophyta</taxon>
        <taxon>Magnoliopsida</taxon>
        <taxon>Liliopsida</taxon>
        <taxon>Poales</taxon>
        <taxon>Bromeliaceae</taxon>
        <taxon>Bromelioideae</taxon>
        <taxon>Ananas</taxon>
    </lineage>
</organism>
<evidence type="ECO:0000313" key="5">
    <source>
        <dbReference type="RefSeq" id="XP_020102708.1"/>
    </source>
</evidence>
<keyword evidence="4" id="KW-1185">Reference proteome</keyword>
<reference evidence="5" key="2">
    <citation type="submission" date="2025-08" db="UniProtKB">
        <authorList>
            <consortium name="RefSeq"/>
        </authorList>
    </citation>
    <scope>IDENTIFICATION</scope>
    <source>
        <tissue evidence="5">Leaf</tissue>
    </source>
</reference>
<dbReference type="GO" id="GO:0000463">
    <property type="term" value="P:maturation of LSU-rRNA from tricistronic rRNA transcript (SSU-rRNA, 5.8S rRNA, LSU-rRNA)"/>
    <property type="evidence" value="ECO:0007669"/>
    <property type="project" value="TreeGrafter"/>
</dbReference>
<dbReference type="PANTHER" id="PTHR13500">
    <property type="entry name" value="NUCLEOLAR PRERIBOSOMAL-ASSOCIATED PROTEIN 1"/>
    <property type="match status" value="1"/>
</dbReference>
<dbReference type="GeneID" id="109720198"/>